<protein>
    <submittedName>
        <fullName evidence="3">Uncharacterized protein</fullName>
    </submittedName>
</protein>
<gene>
    <name evidence="3" type="ORF">DXZ20_12265</name>
</gene>
<dbReference type="Proteomes" id="UP000481033">
    <property type="component" value="Unassembled WGS sequence"/>
</dbReference>
<keyword evidence="2" id="KW-1133">Transmembrane helix</keyword>
<name>A0A6M0RKX5_9CYAN</name>
<comment type="caution">
    <text evidence="3">The sequence shown here is derived from an EMBL/GenBank/DDBJ whole genome shotgun (WGS) entry which is preliminary data.</text>
</comment>
<accession>A0A6M0RKX5</accession>
<reference evidence="3 4" key="1">
    <citation type="journal article" date="2020" name="Microb. Ecol.">
        <title>Ecogenomics of the Marine Benthic Filamentous Cyanobacterium Adonisia.</title>
        <authorList>
            <person name="Walter J.M."/>
            <person name="Coutinho F.H."/>
            <person name="Leomil L."/>
            <person name="Hargreaves P.I."/>
            <person name="Campeao M.E."/>
            <person name="Vieira V.V."/>
            <person name="Silva B.S."/>
            <person name="Fistarol G.O."/>
            <person name="Salomon P.S."/>
            <person name="Sawabe T."/>
            <person name="Mino S."/>
            <person name="Hosokawa M."/>
            <person name="Miyashita H."/>
            <person name="Maruyama F."/>
            <person name="van Verk M.C."/>
            <person name="Dutilh B.E."/>
            <person name="Thompson C.C."/>
            <person name="Thompson F.L."/>
        </authorList>
    </citation>
    <scope>NUCLEOTIDE SEQUENCE [LARGE SCALE GENOMIC DNA]</scope>
    <source>
        <strain evidence="3 4">CCMR0081</strain>
    </source>
</reference>
<feature type="transmembrane region" description="Helical" evidence="2">
    <location>
        <begin position="45"/>
        <end position="68"/>
    </location>
</feature>
<evidence type="ECO:0000313" key="3">
    <source>
        <dbReference type="EMBL" id="NEZ56433.1"/>
    </source>
</evidence>
<proteinExistence type="predicted"/>
<dbReference type="InterPro" id="IPR049774">
    <property type="entry name" value="EPS_HpsA-like"/>
</dbReference>
<keyword evidence="2" id="KW-0472">Membrane</keyword>
<evidence type="ECO:0000313" key="4">
    <source>
        <dbReference type="Proteomes" id="UP000481033"/>
    </source>
</evidence>
<keyword evidence="4" id="KW-1185">Reference proteome</keyword>
<dbReference type="EMBL" id="QXHD01000004">
    <property type="protein sequence ID" value="NEZ56433.1"/>
    <property type="molecule type" value="Genomic_DNA"/>
</dbReference>
<dbReference type="NCBIfam" id="NF038301">
    <property type="entry name" value="EPS_HpsA"/>
    <property type="match status" value="1"/>
</dbReference>
<evidence type="ECO:0000256" key="1">
    <source>
        <dbReference type="SAM" id="MobiDB-lite"/>
    </source>
</evidence>
<feature type="compositionally biased region" description="Basic and acidic residues" evidence="1">
    <location>
        <begin position="378"/>
        <end position="391"/>
    </location>
</feature>
<sequence>MKRFRVPVPNRHSLNHYIGRIPKRFMAWVLRLAFMGARFSRTRQAGFVLPTTVMLLLVLTLTVGGLSFRSFNRAAQTIAYREQQQIDNFAAPAVDRAKAKIEYLFTKDPEVINKRPPSSSDLINSLLKYSRPLADGGYGQIWGAANQANDDPYTLPDETQLDINDDGNPDPAWSFESRDGNTIVYSILTSHEARDSDGDIIQDSDGNELTLTSNQVDEKADNLVTRNGPINTQQSVDGCPVSTLAGDGWQDAGGTLQKVFQIDVLNIANPNNINRTVSSAEYQQVRTIPKGNVYGAWFRYDMEIFPGGDFRWNGAMHSESNIIAFENLEAYLVSSPESCVFSTDASEISLSVSGYDTDGDGTDDQFFQGHLISGASRDDDFGGNTEFHKENNATPTNPGKNNLKDDTDSVDETGGTDVTDVAVDPVLILTEDITVNLDDTSWDPEAAKDALSPNPLEPNDQVQLLSDSSRVRVFPDAARPFVDDGFRADNRYGPKPRYDSENSLSQANGVYLSTPHQIGDEINDNSVLASDNAAEQEYGLDGYWERRSISQGLRVVVGQRLELGNQFGWEADDPLYPPTTVQNLTRSGGDIEKTPAQAKQQKSLRDNLAAVQGMVVYHYTEDNGNLPYICSASTVHPGTLDTLINSRTFTKYPETDDWKIDFLTGTGTNGWEFNFSSFDSNSNGDITDEFADDKPMGKALRNLAYFAGDPQGGAPSFPPVQGEAGQADEFVHPYPYLSMWGDFSVLRRIFDDYTVNTDAQYDDLSPADKSTLHSAACTLGMLAYNLNSLQLEFDSIPANGSAGLNALGVQLAKLMDGNVANGEIGEDTTTNLCTTSLGSTGCPPSPYDPSYYTQFTKEEWLNALENDGALGANLDTAIARAEVIGRLQQVLRDRTMGFIPAGTSRGIAGSGTGYNPATGTYTYQGSGGTFAGEIFGAGCDPTGFATTGGNSENAQLGLTMAFCSISEGPKYPILHYLFPVTDHDYLDLNNSTYRQPYRDNFYPTAVTTTAEELLNEGSTASPFVVEVDEKGTTGSLANAADDEIIGGVNDDDSILFTTVGPDTIALAPRTSLANFRQPTSAGTGLSTRDDLQTNAIDADGTITELAFLDKAMMDGRELLNIRVLDLDIDKLTDITADARSYFTVGTEQIAWIPEDDGIFYAAREDAVREDNIVRPRQADWATCQDFANLQDNGQNCPMDVVPNGPNQQGTYDPPLADNLISPKPVDMYADPDRRPYGFRLINGAIIHRSGDDKAAGVTFVTDNPAYIYGNFNLHQDTSGNILEEFEEQLGTDFATGAGNPFNDFYGRSTLDQDFAQGGQDLWRPAEIFADAVSILSSEFRDGYVEDAYIYETDGSTTTIGANSAQSSYLNSDRPLREDDATWEPRHWQREDLADQQGDSNVSLPIRFNRNGIAAKAQTEGDLSSAYTEFPTTFNGGRANHIQFSDEAERQENLIPAADNTRVNALLVSGIVPLRAGQNYGGLHNFPRLLEYWPGKNLFISGGFFQLNFSTQATAPFDQDSWEPGTTPISTGGNNVYNGFYGAATRIWGYDVGFQYTSVAPIARRFVALGRPRSEFYRELPLQDEYIANLCTAEDSTGALVLGADVGCQ</sequence>
<evidence type="ECO:0000256" key="2">
    <source>
        <dbReference type="SAM" id="Phobius"/>
    </source>
</evidence>
<dbReference type="RefSeq" id="WP_163698443.1">
    <property type="nucleotide sequence ID" value="NZ_QXHD01000004.1"/>
</dbReference>
<organism evidence="3 4">
    <name type="scientific">Adonisia turfae CCMR0081</name>
    <dbReference type="NCBI Taxonomy" id="2292702"/>
    <lineage>
        <taxon>Bacteria</taxon>
        <taxon>Bacillati</taxon>
        <taxon>Cyanobacteriota</taxon>
        <taxon>Adonisia</taxon>
        <taxon>Adonisia turfae</taxon>
    </lineage>
</organism>
<keyword evidence="2" id="KW-0812">Transmembrane</keyword>
<feature type="region of interest" description="Disordered" evidence="1">
    <location>
        <begin position="378"/>
        <end position="417"/>
    </location>
</feature>